<gene>
    <name evidence="2" type="ORF">EDC28_11220</name>
</gene>
<sequence length="171" mass="18567">MLRFILPCLALLLGACTTAQVGDTVTLASNSRVALMPLVNHAQTPLAGEKAEDILASLWQQRQLPKLSRYPRQAQADLPPLDDQYRLTQAQKWLAGQQVGYVLSGTIEEWRYKAGLDGEPVVAVTLNLTKLGEDTPVWTGTIAKSGWGRDSLAATAQDVLSDLLDQIEAGQ</sequence>
<dbReference type="PROSITE" id="PS51257">
    <property type="entry name" value="PROKAR_LIPOPROTEIN"/>
    <property type="match status" value="1"/>
</dbReference>
<name>A0A3N1NXD4_9GAMM</name>
<accession>A0A3N1NXD4</accession>
<dbReference type="AlphaFoldDB" id="A0A3N1NXD4"/>
<feature type="chain" id="PRO_5018228636" description="Protein PelC" evidence="1">
    <location>
        <begin position="22"/>
        <end position="171"/>
    </location>
</feature>
<comment type="caution">
    <text evidence="2">The sequence shown here is derived from an EMBL/GenBank/DDBJ whole genome shotgun (WGS) entry which is preliminary data.</text>
</comment>
<evidence type="ECO:0000313" key="2">
    <source>
        <dbReference type="EMBL" id="ROQ19100.1"/>
    </source>
</evidence>
<proteinExistence type="predicted"/>
<evidence type="ECO:0000313" key="3">
    <source>
        <dbReference type="Proteomes" id="UP000268033"/>
    </source>
</evidence>
<dbReference type="STRING" id="584787.GCA_001247655_02213"/>
<reference evidence="2 3" key="1">
    <citation type="submission" date="2018-11" db="EMBL/GenBank/DDBJ databases">
        <title>Genomic Encyclopedia of Type Strains, Phase IV (KMG-IV): sequencing the most valuable type-strain genomes for metagenomic binning, comparative biology and taxonomic classification.</title>
        <authorList>
            <person name="Goeker M."/>
        </authorList>
    </citation>
    <scope>NUCLEOTIDE SEQUENCE [LARGE SCALE GENOMIC DNA]</scope>
    <source>
        <strain evidence="2 3">DSM 21945</strain>
    </source>
</reference>
<keyword evidence="1" id="KW-0732">Signal</keyword>
<evidence type="ECO:0000256" key="1">
    <source>
        <dbReference type="SAM" id="SignalP"/>
    </source>
</evidence>
<organism evidence="2 3">
    <name type="scientific">Gallaecimonas pentaromativorans</name>
    <dbReference type="NCBI Taxonomy" id="584787"/>
    <lineage>
        <taxon>Bacteria</taxon>
        <taxon>Pseudomonadati</taxon>
        <taxon>Pseudomonadota</taxon>
        <taxon>Gammaproteobacteria</taxon>
        <taxon>Enterobacterales</taxon>
        <taxon>Gallaecimonadaceae</taxon>
        <taxon>Gallaecimonas</taxon>
    </lineage>
</organism>
<dbReference type="Proteomes" id="UP000268033">
    <property type="component" value="Unassembled WGS sequence"/>
</dbReference>
<protein>
    <recommendedName>
        <fullName evidence="4">Protein PelC</fullName>
    </recommendedName>
</protein>
<dbReference type="Gene3D" id="3.40.50.10610">
    <property type="entry name" value="ABC-type transport auxiliary lipoprotein component"/>
    <property type="match status" value="1"/>
</dbReference>
<dbReference type="EMBL" id="RJUL01000012">
    <property type="protein sequence ID" value="ROQ19100.1"/>
    <property type="molecule type" value="Genomic_DNA"/>
</dbReference>
<evidence type="ECO:0008006" key="4">
    <source>
        <dbReference type="Google" id="ProtNLM"/>
    </source>
</evidence>
<dbReference type="RefSeq" id="WP_050660746.1">
    <property type="nucleotide sequence ID" value="NZ_JBLXEP010000007.1"/>
</dbReference>
<feature type="signal peptide" evidence="1">
    <location>
        <begin position="1"/>
        <end position="21"/>
    </location>
</feature>
<dbReference type="OrthoDB" id="9791579at2"/>
<keyword evidence="3" id="KW-1185">Reference proteome</keyword>